<keyword evidence="2" id="KW-0028">Amino-acid biosynthesis</keyword>
<dbReference type="Pfam" id="PF08501">
    <property type="entry name" value="Shikimate_dh_N"/>
    <property type="match status" value="1"/>
</dbReference>
<accession>A0A087ACZ6</accession>
<dbReference type="RefSeq" id="WP_043163707.1">
    <property type="nucleotide sequence ID" value="NZ_JDUV01000001.1"/>
</dbReference>
<dbReference type="Gene3D" id="3.40.50.720">
    <property type="entry name" value="NAD(P)-binding Rossmann-like Domain"/>
    <property type="match status" value="1"/>
</dbReference>
<name>A0A087ACZ6_9BIFI</name>
<comment type="caution">
    <text evidence="4">The sequence shown here is derived from an EMBL/GenBank/DDBJ whole genome shotgun (WGS) entry which is preliminary data.</text>
</comment>
<dbReference type="STRING" id="1437609.BCAL_0251"/>
<evidence type="ECO:0000256" key="1">
    <source>
        <dbReference type="ARBA" id="ARBA00004871"/>
    </source>
</evidence>
<comment type="pathway">
    <text evidence="1">Metabolic intermediate biosynthesis; chorismate biosynthesis; chorismate from D-erythrose 4-phosphate and phosphoenolpyruvate: step 4/7.</text>
</comment>
<dbReference type="EMBL" id="JGYS01000001">
    <property type="protein sequence ID" value="KFI56646.1"/>
    <property type="molecule type" value="Genomic_DNA"/>
</dbReference>
<dbReference type="InterPro" id="IPR022893">
    <property type="entry name" value="Shikimate_DH_fam"/>
</dbReference>
<dbReference type="GO" id="GO:0019632">
    <property type="term" value="P:shikimate metabolic process"/>
    <property type="evidence" value="ECO:0007669"/>
    <property type="project" value="TreeGrafter"/>
</dbReference>
<dbReference type="GO" id="GO:0050661">
    <property type="term" value="F:NADP binding"/>
    <property type="evidence" value="ECO:0007669"/>
    <property type="project" value="TreeGrafter"/>
</dbReference>
<dbReference type="Gene3D" id="3.40.50.10860">
    <property type="entry name" value="Leucine Dehydrogenase, chain A, domain 1"/>
    <property type="match status" value="1"/>
</dbReference>
<keyword evidence="2" id="KW-0057">Aromatic amino acid biosynthesis</keyword>
<dbReference type="InterPro" id="IPR013708">
    <property type="entry name" value="Shikimate_DH-bd_N"/>
</dbReference>
<dbReference type="CDD" id="cd01065">
    <property type="entry name" value="NAD_bind_Shikimate_DH"/>
    <property type="match status" value="1"/>
</dbReference>
<evidence type="ECO:0000313" key="4">
    <source>
        <dbReference type="EMBL" id="KFI56646.1"/>
    </source>
</evidence>
<protein>
    <submittedName>
        <fullName evidence="4">Shikimate 5-dehydrogenase</fullName>
        <ecNumber evidence="4">1.1.1.25</ecNumber>
    </submittedName>
</protein>
<dbReference type="InterPro" id="IPR036291">
    <property type="entry name" value="NAD(P)-bd_dom_sf"/>
</dbReference>
<dbReference type="EC" id="1.1.1.25" evidence="4"/>
<dbReference type="GO" id="GO:0004764">
    <property type="term" value="F:shikimate 3-dehydrogenase (NADP+) activity"/>
    <property type="evidence" value="ECO:0007669"/>
    <property type="project" value="UniProtKB-EC"/>
</dbReference>
<gene>
    <name evidence="4" type="ORF">BCAL_0251</name>
</gene>
<dbReference type="OrthoDB" id="9776868at2"/>
<evidence type="ECO:0000256" key="2">
    <source>
        <dbReference type="ARBA" id="ARBA00023141"/>
    </source>
</evidence>
<dbReference type="SUPFAM" id="SSF51735">
    <property type="entry name" value="NAD(P)-binding Rossmann-fold domains"/>
    <property type="match status" value="1"/>
</dbReference>
<dbReference type="PANTHER" id="PTHR21089:SF1">
    <property type="entry name" value="BIFUNCTIONAL 3-DEHYDROQUINATE DEHYDRATASE_SHIKIMATE DEHYDROGENASE, CHLOROPLASTIC"/>
    <property type="match status" value="1"/>
</dbReference>
<dbReference type="SUPFAM" id="SSF53223">
    <property type="entry name" value="Aminoacid dehydrogenase-like, N-terminal domain"/>
    <property type="match status" value="1"/>
</dbReference>
<dbReference type="AlphaFoldDB" id="A0A087ACZ6"/>
<dbReference type="eggNOG" id="COG0169">
    <property type="taxonomic scope" value="Bacteria"/>
</dbReference>
<organism evidence="4 5">
    <name type="scientific">Bifidobacterium callitrichos DSM 23973</name>
    <dbReference type="NCBI Taxonomy" id="1437609"/>
    <lineage>
        <taxon>Bacteria</taxon>
        <taxon>Bacillati</taxon>
        <taxon>Actinomycetota</taxon>
        <taxon>Actinomycetes</taxon>
        <taxon>Bifidobacteriales</taxon>
        <taxon>Bifidobacteriaceae</taxon>
        <taxon>Bifidobacterium</taxon>
    </lineage>
</organism>
<dbReference type="InterPro" id="IPR046346">
    <property type="entry name" value="Aminoacid_DH-like_N_sf"/>
</dbReference>
<evidence type="ECO:0000259" key="3">
    <source>
        <dbReference type="Pfam" id="PF08501"/>
    </source>
</evidence>
<dbReference type="GO" id="GO:0009423">
    <property type="term" value="P:chorismate biosynthetic process"/>
    <property type="evidence" value="ECO:0007669"/>
    <property type="project" value="TreeGrafter"/>
</dbReference>
<dbReference type="PANTHER" id="PTHR21089">
    <property type="entry name" value="SHIKIMATE DEHYDROGENASE"/>
    <property type="match status" value="1"/>
</dbReference>
<dbReference type="Proteomes" id="UP000029072">
    <property type="component" value="Unassembled WGS sequence"/>
</dbReference>
<evidence type="ECO:0000313" key="5">
    <source>
        <dbReference type="Proteomes" id="UP000029072"/>
    </source>
</evidence>
<keyword evidence="4" id="KW-0560">Oxidoreductase</keyword>
<reference evidence="4 5" key="1">
    <citation type="submission" date="2014-03" db="EMBL/GenBank/DDBJ databases">
        <title>Genomics of Bifidobacteria.</title>
        <authorList>
            <person name="Ventura M."/>
            <person name="Milani C."/>
            <person name="Lugli G.A."/>
        </authorList>
    </citation>
    <scope>NUCLEOTIDE SEQUENCE [LARGE SCALE GENOMIC DNA]</scope>
    <source>
        <strain evidence="4 5">DSM 23973</strain>
    </source>
</reference>
<sequence>MTIDNRCAVLGKPIAHSLSPVLHNAAYRALGLKDWAYDRHEVGEDDLDAFLKGLDPTWRGLSLTMPLKRTIQPYGVPSNVWARELKVANTAILDWSAADHDDPAWPNGRPGIKLYNTDVVGIQLAFDHANRELGVHHADGESGRALIIGNGNTATSAAAACLMMSEIGRITVASRHPGRSLGLDSASRIFNGDGRRPYDEIDLNDEEAMIRAACEATYVISTIPGRAADGLAAMLDASSASFDGLLLDVVYDPRPTKLMQAWRDRGGHAIGGEEMLLYQAVIQVLLMTGIWDGDPPSDADRRLQDVTTDDDQLEMAMRRALEEAL</sequence>
<dbReference type="GO" id="GO:0005829">
    <property type="term" value="C:cytosol"/>
    <property type="evidence" value="ECO:0007669"/>
    <property type="project" value="TreeGrafter"/>
</dbReference>
<dbReference type="GO" id="GO:0009073">
    <property type="term" value="P:aromatic amino acid family biosynthetic process"/>
    <property type="evidence" value="ECO:0007669"/>
    <property type="project" value="UniProtKB-KW"/>
</dbReference>
<proteinExistence type="predicted"/>
<feature type="domain" description="Shikimate dehydrogenase substrate binding N-terminal" evidence="3">
    <location>
        <begin position="9"/>
        <end position="90"/>
    </location>
</feature>